<organism evidence="1 2">
    <name type="scientific">Helicobacter pylori</name>
    <name type="common">Campylobacter pylori</name>
    <dbReference type="NCBI Taxonomy" id="210"/>
    <lineage>
        <taxon>Bacteria</taxon>
        <taxon>Pseudomonadati</taxon>
        <taxon>Campylobacterota</taxon>
        <taxon>Epsilonproteobacteria</taxon>
        <taxon>Campylobacterales</taxon>
        <taxon>Helicobacteraceae</taxon>
        <taxon>Helicobacter</taxon>
    </lineage>
</organism>
<feature type="non-terminal residue" evidence="1">
    <location>
        <position position="1"/>
    </location>
</feature>
<comment type="caution">
    <text evidence="1">The sequence shown here is derived from an EMBL/GenBank/DDBJ whole genome shotgun (WGS) entry which is preliminary data.</text>
</comment>
<dbReference type="AlphaFoldDB" id="A0A438VDI5"/>
<accession>A0A438VDI5</accession>
<evidence type="ECO:0000313" key="1">
    <source>
        <dbReference type="EMBL" id="RVZ08647.1"/>
    </source>
</evidence>
<gene>
    <name evidence="1" type="ORF">EC518_16215</name>
</gene>
<dbReference type="Pfam" id="PF00873">
    <property type="entry name" value="ACR_tran"/>
    <property type="match status" value="1"/>
</dbReference>
<sequence length="68" mass="7494">KDLEEIVVKKEGAIPLKIKDIASVRLVPKPRRGAANLNGDKEVVGGIVMVRYHADTYKVLKAIKEKIA</sequence>
<protein>
    <submittedName>
        <fullName evidence="1">Efflux RND transporter permease subunit</fullName>
    </submittedName>
</protein>
<dbReference type="GO" id="GO:0016020">
    <property type="term" value="C:membrane"/>
    <property type="evidence" value="ECO:0007669"/>
    <property type="project" value="InterPro"/>
</dbReference>
<dbReference type="Proteomes" id="UP000289022">
    <property type="component" value="Unassembled WGS sequence"/>
</dbReference>
<dbReference type="Gene3D" id="3.30.2090.10">
    <property type="entry name" value="Multidrug efflux transporter AcrB TolC docking domain, DN and DC subdomains"/>
    <property type="match status" value="1"/>
</dbReference>
<reference evidence="1 2" key="1">
    <citation type="submission" date="2018-11" db="EMBL/GenBank/DDBJ databases">
        <title>Genetic determinants and prediction of antibiotic resistance phenotypes in Helicobacter pylori.</title>
        <authorList>
            <person name="Wagner K."/>
        </authorList>
    </citation>
    <scope>NUCLEOTIDE SEQUENCE [LARGE SCALE GENOMIC DNA]</scope>
    <source>
        <strain evidence="1 2">ZH70</strain>
    </source>
</reference>
<dbReference type="GO" id="GO:0022857">
    <property type="term" value="F:transmembrane transporter activity"/>
    <property type="evidence" value="ECO:0007669"/>
    <property type="project" value="InterPro"/>
</dbReference>
<proteinExistence type="predicted"/>
<dbReference type="InterPro" id="IPR001036">
    <property type="entry name" value="Acrflvin-R"/>
</dbReference>
<evidence type="ECO:0000313" key="2">
    <source>
        <dbReference type="Proteomes" id="UP000289022"/>
    </source>
</evidence>
<dbReference type="EMBL" id="RJGP01001845">
    <property type="protein sequence ID" value="RVZ08647.1"/>
    <property type="molecule type" value="Genomic_DNA"/>
</dbReference>
<feature type="non-terminal residue" evidence="1">
    <location>
        <position position="68"/>
    </location>
</feature>
<dbReference type="Gene3D" id="3.30.70.1320">
    <property type="entry name" value="Multidrug efflux transporter AcrB pore domain like"/>
    <property type="match status" value="1"/>
</dbReference>
<dbReference type="InterPro" id="IPR027463">
    <property type="entry name" value="AcrB_DN_DC_subdom"/>
</dbReference>
<name>A0A438VDI5_HELPX</name>